<protein>
    <recommendedName>
        <fullName evidence="2">guanylate kinase</fullName>
        <ecNumber evidence="2">2.7.4.8</ecNumber>
    </recommendedName>
</protein>
<comment type="caution">
    <text evidence="8">The sequence shown here is derived from an EMBL/GenBank/DDBJ whole genome shotgun (WGS) entry which is preliminary data.</text>
</comment>
<evidence type="ECO:0000256" key="3">
    <source>
        <dbReference type="ARBA" id="ARBA00022679"/>
    </source>
</evidence>
<dbReference type="EC" id="2.7.4.8" evidence="2"/>
<gene>
    <name evidence="8" type="ORF">L202_06415</name>
</gene>
<dbReference type="InterPro" id="IPR020590">
    <property type="entry name" value="Guanylate_kinase_CS"/>
</dbReference>
<keyword evidence="9" id="KW-1185">Reference proteome</keyword>
<organism evidence="8 9">
    <name type="scientific">Cryptococcus amylolentus CBS 6039</name>
    <dbReference type="NCBI Taxonomy" id="1295533"/>
    <lineage>
        <taxon>Eukaryota</taxon>
        <taxon>Fungi</taxon>
        <taxon>Dikarya</taxon>
        <taxon>Basidiomycota</taxon>
        <taxon>Agaricomycotina</taxon>
        <taxon>Tremellomycetes</taxon>
        <taxon>Tremellales</taxon>
        <taxon>Cryptococcaceae</taxon>
        <taxon>Cryptococcus</taxon>
    </lineage>
</organism>
<keyword evidence="3" id="KW-0808">Transferase</keyword>
<evidence type="ECO:0000313" key="9">
    <source>
        <dbReference type="Proteomes" id="UP000094065"/>
    </source>
</evidence>
<dbReference type="SMART" id="SM00072">
    <property type="entry name" value="GuKc"/>
    <property type="match status" value="1"/>
</dbReference>
<proteinExistence type="inferred from homology"/>
<dbReference type="Gene3D" id="3.40.50.300">
    <property type="entry name" value="P-loop containing nucleotide triphosphate hydrolases"/>
    <property type="match status" value="1"/>
</dbReference>
<dbReference type="PROSITE" id="PS50052">
    <property type="entry name" value="GUANYLATE_KINASE_2"/>
    <property type="match status" value="1"/>
</dbReference>
<comment type="similarity">
    <text evidence="1">Belongs to the guanylate kinase family.</text>
</comment>
<dbReference type="GO" id="GO:0005524">
    <property type="term" value="F:ATP binding"/>
    <property type="evidence" value="ECO:0007669"/>
    <property type="project" value="UniProtKB-KW"/>
</dbReference>
<dbReference type="STRING" id="1295533.A0A1E3HFU0"/>
<evidence type="ECO:0000256" key="4">
    <source>
        <dbReference type="ARBA" id="ARBA00022741"/>
    </source>
</evidence>
<dbReference type="Proteomes" id="UP000094065">
    <property type="component" value="Unassembled WGS sequence"/>
</dbReference>
<dbReference type="Gene3D" id="3.30.63.10">
    <property type="entry name" value="Guanylate Kinase phosphate binding domain"/>
    <property type="match status" value="1"/>
</dbReference>
<evidence type="ECO:0000313" key="8">
    <source>
        <dbReference type="EMBL" id="ODN75218.1"/>
    </source>
</evidence>
<evidence type="ECO:0000256" key="2">
    <source>
        <dbReference type="ARBA" id="ARBA00012961"/>
    </source>
</evidence>
<name>A0A1E3HFU0_9TREE</name>
<sequence>MSSQPISPAVINRPLVMCGPSGTGKSTLLKTLFANHPGQFGFSISHTTRQPRAGEEDGKDYYFVTKEDFLARVGNGEFLEWAEFGGNCYGTTFAALTALHPRRCILDIELQGVLQLKAKAPLQEPPLSPVFLFVSPPTIPQLKERLSGRGTETEQSIRKRLDAAKAEVTYAQEGKHDVVIVNDDLKEAGRKLEAVAMGYENWETCGDKLPALEVADLD</sequence>
<feature type="domain" description="Guanylate kinase-like" evidence="7">
    <location>
        <begin position="12"/>
        <end position="197"/>
    </location>
</feature>
<dbReference type="PANTHER" id="PTHR23117">
    <property type="entry name" value="GUANYLATE KINASE-RELATED"/>
    <property type="match status" value="1"/>
</dbReference>
<dbReference type="GO" id="GO:0005829">
    <property type="term" value="C:cytosol"/>
    <property type="evidence" value="ECO:0007669"/>
    <property type="project" value="TreeGrafter"/>
</dbReference>
<reference evidence="8 9" key="1">
    <citation type="submission" date="2016-06" db="EMBL/GenBank/DDBJ databases">
        <title>Evolution of pathogenesis and genome organization in the Tremellales.</title>
        <authorList>
            <person name="Cuomo C."/>
            <person name="Litvintseva A."/>
            <person name="Heitman J."/>
            <person name="Chen Y."/>
            <person name="Sun S."/>
            <person name="Springer D."/>
            <person name="Dromer F."/>
            <person name="Young S."/>
            <person name="Zeng Q."/>
            <person name="Chapman S."/>
            <person name="Gujja S."/>
            <person name="Saif S."/>
            <person name="Birren B."/>
        </authorList>
    </citation>
    <scope>NUCLEOTIDE SEQUENCE [LARGE SCALE GENOMIC DNA]</scope>
    <source>
        <strain evidence="8 9">CBS 6039</strain>
    </source>
</reference>
<evidence type="ECO:0000256" key="5">
    <source>
        <dbReference type="ARBA" id="ARBA00022777"/>
    </source>
</evidence>
<dbReference type="InterPro" id="IPR008145">
    <property type="entry name" value="GK/Ca_channel_bsu"/>
</dbReference>
<dbReference type="AlphaFoldDB" id="A0A1E3HFU0"/>
<dbReference type="InterPro" id="IPR008144">
    <property type="entry name" value="Guanylate_kin-like_dom"/>
</dbReference>
<dbReference type="InterPro" id="IPR017665">
    <property type="entry name" value="Guanylate_kinase"/>
</dbReference>
<dbReference type="PANTHER" id="PTHR23117:SF13">
    <property type="entry name" value="GUANYLATE KINASE"/>
    <property type="match status" value="1"/>
</dbReference>
<dbReference type="SUPFAM" id="SSF52540">
    <property type="entry name" value="P-loop containing nucleoside triphosphate hydrolases"/>
    <property type="match status" value="1"/>
</dbReference>
<evidence type="ECO:0000256" key="6">
    <source>
        <dbReference type="ARBA" id="ARBA00022840"/>
    </source>
</evidence>
<dbReference type="NCBIfam" id="TIGR03263">
    <property type="entry name" value="guanyl_kin"/>
    <property type="match status" value="1"/>
</dbReference>
<dbReference type="EMBL" id="AWGJ01000010">
    <property type="protein sequence ID" value="ODN75218.1"/>
    <property type="molecule type" value="Genomic_DNA"/>
</dbReference>
<dbReference type="Pfam" id="PF00625">
    <property type="entry name" value="Guanylate_kin"/>
    <property type="match status" value="1"/>
</dbReference>
<dbReference type="PROSITE" id="PS00856">
    <property type="entry name" value="GUANYLATE_KINASE_1"/>
    <property type="match status" value="1"/>
</dbReference>
<dbReference type="CDD" id="cd00071">
    <property type="entry name" value="GMPK"/>
    <property type="match status" value="1"/>
</dbReference>
<keyword evidence="5 8" id="KW-0418">Kinase</keyword>
<dbReference type="RefSeq" id="XP_018990868.1">
    <property type="nucleotide sequence ID" value="XM_019140893.1"/>
</dbReference>
<accession>A0A1E3HFU0</accession>
<dbReference type="GO" id="GO:0004385">
    <property type="term" value="F:GMP kinase activity"/>
    <property type="evidence" value="ECO:0007669"/>
    <property type="project" value="UniProtKB-EC"/>
</dbReference>
<evidence type="ECO:0000259" key="7">
    <source>
        <dbReference type="PROSITE" id="PS50052"/>
    </source>
</evidence>
<dbReference type="FunFam" id="3.30.63.10:FF:000002">
    <property type="entry name" value="Guanylate kinase 1"/>
    <property type="match status" value="1"/>
</dbReference>
<evidence type="ECO:0000256" key="1">
    <source>
        <dbReference type="ARBA" id="ARBA00005790"/>
    </source>
</evidence>
<keyword evidence="6" id="KW-0067">ATP-binding</keyword>
<dbReference type="GeneID" id="30157724"/>
<keyword evidence="4" id="KW-0547">Nucleotide-binding</keyword>
<dbReference type="InterPro" id="IPR027417">
    <property type="entry name" value="P-loop_NTPase"/>
</dbReference>
<dbReference type="OrthoDB" id="6334211at2759"/>